<dbReference type="Gene3D" id="3.30.1600.10">
    <property type="entry name" value="SIR2/SIRT2 'Small Domain"/>
    <property type="match status" value="1"/>
</dbReference>
<feature type="binding site" evidence="6">
    <location>
        <position position="137"/>
    </location>
    <ligand>
        <name>Zn(2+)</name>
        <dbReference type="ChEBI" id="CHEBI:29105"/>
    </ligand>
</feature>
<dbReference type="EMBL" id="CAJNJA010039653">
    <property type="protein sequence ID" value="CAE7758666.1"/>
    <property type="molecule type" value="Genomic_DNA"/>
</dbReference>
<dbReference type="InterPro" id="IPR029035">
    <property type="entry name" value="DHS-like_NAD/FAD-binding_dom"/>
</dbReference>
<organism evidence="8 9">
    <name type="scientific">Symbiodinium necroappetens</name>
    <dbReference type="NCBI Taxonomy" id="1628268"/>
    <lineage>
        <taxon>Eukaryota</taxon>
        <taxon>Sar</taxon>
        <taxon>Alveolata</taxon>
        <taxon>Dinophyceae</taxon>
        <taxon>Suessiales</taxon>
        <taxon>Symbiodiniaceae</taxon>
        <taxon>Symbiodinium</taxon>
    </lineage>
</organism>
<keyword evidence="2" id="KW-0808">Transferase</keyword>
<dbReference type="InterPro" id="IPR003000">
    <property type="entry name" value="Sirtuin"/>
</dbReference>
<feature type="binding site" evidence="6">
    <location>
        <position position="114"/>
    </location>
    <ligand>
        <name>Zn(2+)</name>
        <dbReference type="ChEBI" id="CHEBI:29105"/>
    </ligand>
</feature>
<evidence type="ECO:0000256" key="2">
    <source>
        <dbReference type="ARBA" id="ARBA00022679"/>
    </source>
</evidence>
<dbReference type="GO" id="GO:0017136">
    <property type="term" value="F:histone deacetylase activity, NAD-dependent"/>
    <property type="evidence" value="ECO:0007669"/>
    <property type="project" value="TreeGrafter"/>
</dbReference>
<dbReference type="Pfam" id="PF02146">
    <property type="entry name" value="SIR2"/>
    <property type="match status" value="1"/>
</dbReference>
<proteinExistence type="predicted"/>
<keyword evidence="4 6" id="KW-0862">Zinc</keyword>
<accession>A0A812XXK5</accession>
<dbReference type="Gene3D" id="3.40.50.1220">
    <property type="entry name" value="TPP-binding domain"/>
    <property type="match status" value="1"/>
</dbReference>
<feature type="binding site" evidence="6">
    <location>
        <position position="135"/>
    </location>
    <ligand>
        <name>Zn(2+)</name>
        <dbReference type="ChEBI" id="CHEBI:29105"/>
    </ligand>
</feature>
<dbReference type="OrthoDB" id="424012at2759"/>
<dbReference type="PANTHER" id="PTHR11085:SF6">
    <property type="entry name" value="NAD-DEPENDENT PROTEIN DEACETYLASE SIRTUIN-2"/>
    <property type="match status" value="1"/>
</dbReference>
<dbReference type="PANTHER" id="PTHR11085">
    <property type="entry name" value="NAD-DEPENDENT PROTEIN DEACYLASE SIRTUIN-5, MITOCHONDRIAL-RELATED"/>
    <property type="match status" value="1"/>
</dbReference>
<comment type="cofactor">
    <cofactor evidence="1">
        <name>Zn(2+)</name>
        <dbReference type="ChEBI" id="CHEBI:29105"/>
    </cofactor>
</comment>
<feature type="active site" description="Proton acceptor" evidence="6">
    <location>
        <position position="106"/>
    </location>
</feature>
<dbReference type="PROSITE" id="PS50305">
    <property type="entry name" value="SIRTUIN"/>
    <property type="match status" value="1"/>
</dbReference>
<dbReference type="GO" id="GO:0046872">
    <property type="term" value="F:metal ion binding"/>
    <property type="evidence" value="ECO:0007669"/>
    <property type="project" value="UniProtKB-KW"/>
</dbReference>
<evidence type="ECO:0000313" key="8">
    <source>
        <dbReference type="EMBL" id="CAE7758666.1"/>
    </source>
</evidence>
<dbReference type="InterPro" id="IPR050134">
    <property type="entry name" value="NAD-dep_sirtuin_deacylases"/>
</dbReference>
<dbReference type="GO" id="GO:0005634">
    <property type="term" value="C:nucleus"/>
    <property type="evidence" value="ECO:0007669"/>
    <property type="project" value="TreeGrafter"/>
</dbReference>
<evidence type="ECO:0000256" key="6">
    <source>
        <dbReference type="PROSITE-ProRule" id="PRU00236"/>
    </source>
</evidence>
<dbReference type="InterPro" id="IPR026590">
    <property type="entry name" value="Ssirtuin_cat_dom"/>
</dbReference>
<keyword evidence="5" id="KW-0520">NAD</keyword>
<name>A0A812XXK5_9DINO</name>
<protein>
    <submittedName>
        <fullName evidence="8">Sirt3 protein</fullName>
    </submittedName>
</protein>
<sequence>MAGAGISVSANLPDFRSKGGLYDQLRQTTKITAPETIFTRDFLKEQPSLFYSVMQQLKTDHVSPTLTHEFLKRLQDRNILRRIYTQNIDCLEHKVGIDESLLVECHGTTRRARCDQCRTFISKEKYFDQANPPRCSCGSALRPDIVLFGESLPESFQQHKSDFQNADLLIILGTSLKVNPFASLPKLIKPDCALLVINREFPKSLQLHRRVRALRSRLSGIKLRKHVFLGGDCDTSVRWLMQEPGWAQQVSV</sequence>
<gene>
    <name evidence="8" type="primary">Sirt3</name>
    <name evidence="8" type="ORF">SNEC2469_LOCUS22052</name>
</gene>
<reference evidence="8" key="1">
    <citation type="submission" date="2021-02" db="EMBL/GenBank/DDBJ databases">
        <authorList>
            <person name="Dougan E. K."/>
            <person name="Rhodes N."/>
            <person name="Thang M."/>
            <person name="Chan C."/>
        </authorList>
    </citation>
    <scope>NUCLEOTIDE SEQUENCE</scope>
</reference>
<evidence type="ECO:0000256" key="1">
    <source>
        <dbReference type="ARBA" id="ARBA00001947"/>
    </source>
</evidence>
<dbReference type="AlphaFoldDB" id="A0A812XXK5"/>
<feature type="binding site" evidence="6">
    <location>
        <position position="117"/>
    </location>
    <ligand>
        <name>Zn(2+)</name>
        <dbReference type="ChEBI" id="CHEBI:29105"/>
    </ligand>
</feature>
<dbReference type="Proteomes" id="UP000601435">
    <property type="component" value="Unassembled WGS sequence"/>
</dbReference>
<evidence type="ECO:0000256" key="4">
    <source>
        <dbReference type="ARBA" id="ARBA00022833"/>
    </source>
</evidence>
<dbReference type="SUPFAM" id="SSF52467">
    <property type="entry name" value="DHS-like NAD/FAD-binding domain"/>
    <property type="match status" value="1"/>
</dbReference>
<evidence type="ECO:0000313" key="9">
    <source>
        <dbReference type="Proteomes" id="UP000601435"/>
    </source>
</evidence>
<evidence type="ECO:0000256" key="5">
    <source>
        <dbReference type="ARBA" id="ARBA00023027"/>
    </source>
</evidence>
<comment type="caution">
    <text evidence="8">The sequence shown here is derived from an EMBL/GenBank/DDBJ whole genome shotgun (WGS) entry which is preliminary data.</text>
</comment>
<dbReference type="GO" id="GO:0070403">
    <property type="term" value="F:NAD+ binding"/>
    <property type="evidence" value="ECO:0007669"/>
    <property type="project" value="InterPro"/>
</dbReference>
<evidence type="ECO:0000259" key="7">
    <source>
        <dbReference type="PROSITE" id="PS50305"/>
    </source>
</evidence>
<keyword evidence="9" id="KW-1185">Reference proteome</keyword>
<dbReference type="InterPro" id="IPR026591">
    <property type="entry name" value="Sirtuin_cat_small_dom_sf"/>
</dbReference>
<keyword evidence="3 6" id="KW-0479">Metal-binding</keyword>
<evidence type="ECO:0000256" key="3">
    <source>
        <dbReference type="ARBA" id="ARBA00022723"/>
    </source>
</evidence>
<feature type="domain" description="Deacetylase sirtuin-type" evidence="7">
    <location>
        <begin position="1"/>
        <end position="247"/>
    </location>
</feature>